<organism evidence="3 4">
    <name type="scientific">Trametes pubescens</name>
    <name type="common">White-rot fungus</name>
    <dbReference type="NCBI Taxonomy" id="154538"/>
    <lineage>
        <taxon>Eukaryota</taxon>
        <taxon>Fungi</taxon>
        <taxon>Dikarya</taxon>
        <taxon>Basidiomycota</taxon>
        <taxon>Agaricomycotina</taxon>
        <taxon>Agaricomycetes</taxon>
        <taxon>Polyporales</taxon>
        <taxon>Polyporaceae</taxon>
        <taxon>Trametes</taxon>
    </lineage>
</organism>
<dbReference type="Gene3D" id="3.20.20.80">
    <property type="entry name" value="Glycosidases"/>
    <property type="match status" value="1"/>
</dbReference>
<dbReference type="InterPro" id="IPR017853">
    <property type="entry name" value="GH"/>
</dbReference>
<evidence type="ECO:0000259" key="2">
    <source>
        <dbReference type="Pfam" id="PF17786"/>
    </source>
</evidence>
<dbReference type="GO" id="GO:0004567">
    <property type="term" value="F:beta-mannosidase activity"/>
    <property type="evidence" value="ECO:0007669"/>
    <property type="project" value="TreeGrafter"/>
</dbReference>
<dbReference type="OMA" id="RPARCIM"/>
<protein>
    <submittedName>
        <fullName evidence="3">Beta-mannosidase B</fullName>
    </submittedName>
</protein>
<accession>A0A1M2V3N6</accession>
<keyword evidence="4" id="KW-1185">Reference proteome</keyword>
<gene>
    <name evidence="3" type="ORF">TRAPUB_7272</name>
</gene>
<dbReference type="PANTHER" id="PTHR43730">
    <property type="entry name" value="BETA-MANNOSIDASE"/>
    <property type="match status" value="1"/>
</dbReference>
<dbReference type="InterPro" id="IPR041447">
    <property type="entry name" value="Mannosidase_ig"/>
</dbReference>
<dbReference type="AlphaFoldDB" id="A0A1M2V3N6"/>
<feature type="domain" description="Mannosidase Ig/CBM-like" evidence="2">
    <location>
        <begin position="88"/>
        <end position="189"/>
    </location>
</feature>
<dbReference type="PANTHER" id="PTHR43730:SF1">
    <property type="entry name" value="BETA-MANNOSIDASE"/>
    <property type="match status" value="1"/>
</dbReference>
<name>A0A1M2V3N6_TRAPU</name>
<comment type="caution">
    <text evidence="3">The sequence shown here is derived from an EMBL/GenBank/DDBJ whole genome shotgun (WGS) entry which is preliminary data.</text>
</comment>
<dbReference type="Pfam" id="PF17786">
    <property type="entry name" value="Mannosidase_ig"/>
    <property type="match status" value="1"/>
</dbReference>
<dbReference type="EMBL" id="MNAD01001693">
    <property type="protein sequence ID" value="OJT02157.1"/>
    <property type="molecule type" value="Genomic_DNA"/>
</dbReference>
<proteinExistence type="predicted"/>
<dbReference type="InterPro" id="IPR050887">
    <property type="entry name" value="Beta-mannosidase_GH2"/>
</dbReference>
<sequence>MTATLWVKFLKPVWGPGNFECLPCWQLNDCWPVVSWSIVDFFRRAKPAYYTIARELKPITVGIIRNNRENDRPKQFYEIGAFRSVGATIEVWGTNSTLNARTVLLELRCFDLYSSWTHSATCSATLLPNETTELIAAPCPHPQVPEHESARAAGAVTPSHSVVVGARLIAPESGEILARYADWPQPFRHVDFPDPVLRAVVDSEGGTVSVDVEKSVKGLFFTVELGQNCPNCGEAVRWSDNALDVLPGDPQTAEVRGLEGHDARIRVACMGCERGRLV</sequence>
<reference evidence="3 4" key="1">
    <citation type="submission" date="2016-10" db="EMBL/GenBank/DDBJ databases">
        <title>Genome sequence of the basidiomycete white-rot fungus Trametes pubescens.</title>
        <authorList>
            <person name="Makela M.R."/>
            <person name="Granchi Z."/>
            <person name="Peng M."/>
            <person name="De Vries R.P."/>
            <person name="Grigoriev I."/>
            <person name="Riley R."/>
            <person name="Hilden K."/>
        </authorList>
    </citation>
    <scope>NUCLEOTIDE SEQUENCE [LARGE SCALE GENOMIC DNA]</scope>
    <source>
        <strain evidence="3 4">FBCC735</strain>
    </source>
</reference>
<dbReference type="STRING" id="154538.A0A1M2V3N6"/>
<keyword evidence="1" id="KW-0378">Hydrolase</keyword>
<dbReference type="GO" id="GO:0006516">
    <property type="term" value="P:glycoprotein catabolic process"/>
    <property type="evidence" value="ECO:0007669"/>
    <property type="project" value="TreeGrafter"/>
</dbReference>
<dbReference type="SUPFAM" id="SSF51445">
    <property type="entry name" value="(Trans)glycosidases"/>
    <property type="match status" value="1"/>
</dbReference>
<dbReference type="OrthoDB" id="2866996at2759"/>
<evidence type="ECO:0000313" key="3">
    <source>
        <dbReference type="EMBL" id="OJT02157.1"/>
    </source>
</evidence>
<evidence type="ECO:0000313" key="4">
    <source>
        <dbReference type="Proteomes" id="UP000184267"/>
    </source>
</evidence>
<keyword evidence="1" id="KW-0326">Glycosidase</keyword>
<dbReference type="Proteomes" id="UP000184267">
    <property type="component" value="Unassembled WGS sequence"/>
</dbReference>
<evidence type="ECO:0000256" key="1">
    <source>
        <dbReference type="ARBA" id="ARBA00023295"/>
    </source>
</evidence>